<sequence length="202" mass="23446">MDNQNSQLKNLNRASWRSKCRKDLAQHIREEIGIHLKPSEVRLKSTEELQYIWKIDDPSLEPLFDKHLSKHSVGAYMQLSREVGQSFHAVRHHGIIQQPSNTVLDAQYQQIKEETAQLLERLHLAEKDKAGLELARAKAEDEVQVHKAMIQESMHLHQQDIQYWMTVAAYYQTNFTRCVDSLRQLIVFAQTVESEASSLLSE</sequence>
<dbReference type="AlphaFoldDB" id="A0A5N5WR72"/>
<keyword evidence="3" id="KW-1185">Reference proteome</keyword>
<protein>
    <submittedName>
        <fullName evidence="2">Uncharacterized protein</fullName>
    </submittedName>
</protein>
<organism evidence="2 3">
    <name type="scientific">Aspergillus leporis</name>
    <dbReference type="NCBI Taxonomy" id="41062"/>
    <lineage>
        <taxon>Eukaryota</taxon>
        <taxon>Fungi</taxon>
        <taxon>Dikarya</taxon>
        <taxon>Ascomycota</taxon>
        <taxon>Pezizomycotina</taxon>
        <taxon>Eurotiomycetes</taxon>
        <taxon>Eurotiomycetidae</taxon>
        <taxon>Eurotiales</taxon>
        <taxon>Aspergillaceae</taxon>
        <taxon>Aspergillus</taxon>
        <taxon>Aspergillus subgen. Circumdati</taxon>
    </lineage>
</organism>
<evidence type="ECO:0000256" key="1">
    <source>
        <dbReference type="SAM" id="Coils"/>
    </source>
</evidence>
<dbReference type="EMBL" id="ML732330">
    <property type="protein sequence ID" value="KAB8069690.1"/>
    <property type="molecule type" value="Genomic_DNA"/>
</dbReference>
<name>A0A5N5WR72_9EURO</name>
<evidence type="ECO:0000313" key="2">
    <source>
        <dbReference type="EMBL" id="KAB8069690.1"/>
    </source>
</evidence>
<dbReference type="OrthoDB" id="5428321at2759"/>
<keyword evidence="1" id="KW-0175">Coiled coil</keyword>
<gene>
    <name evidence="2" type="ORF">BDV29DRAFT_161168</name>
</gene>
<evidence type="ECO:0000313" key="3">
    <source>
        <dbReference type="Proteomes" id="UP000326565"/>
    </source>
</evidence>
<feature type="coiled-coil region" evidence="1">
    <location>
        <begin position="108"/>
        <end position="142"/>
    </location>
</feature>
<proteinExistence type="predicted"/>
<reference evidence="2 3" key="1">
    <citation type="submission" date="2019-04" db="EMBL/GenBank/DDBJ databases">
        <title>Friends and foes A comparative genomics study of 23 Aspergillus species from section Flavi.</title>
        <authorList>
            <consortium name="DOE Joint Genome Institute"/>
            <person name="Kjaerbolling I."/>
            <person name="Vesth T."/>
            <person name="Frisvad J.C."/>
            <person name="Nybo J.L."/>
            <person name="Theobald S."/>
            <person name="Kildgaard S."/>
            <person name="Isbrandt T."/>
            <person name="Kuo A."/>
            <person name="Sato A."/>
            <person name="Lyhne E.K."/>
            <person name="Kogle M.E."/>
            <person name="Wiebenga A."/>
            <person name="Kun R.S."/>
            <person name="Lubbers R.J."/>
            <person name="Makela M.R."/>
            <person name="Barry K."/>
            <person name="Chovatia M."/>
            <person name="Clum A."/>
            <person name="Daum C."/>
            <person name="Haridas S."/>
            <person name="He G."/>
            <person name="LaButti K."/>
            <person name="Lipzen A."/>
            <person name="Mondo S."/>
            <person name="Riley R."/>
            <person name="Salamov A."/>
            <person name="Simmons B.A."/>
            <person name="Magnuson J.K."/>
            <person name="Henrissat B."/>
            <person name="Mortensen U.H."/>
            <person name="Larsen T.O."/>
            <person name="Devries R.P."/>
            <person name="Grigoriev I.V."/>
            <person name="Machida M."/>
            <person name="Baker S.E."/>
            <person name="Andersen M.R."/>
        </authorList>
    </citation>
    <scope>NUCLEOTIDE SEQUENCE [LARGE SCALE GENOMIC DNA]</scope>
    <source>
        <strain evidence="2 3">CBS 151.66</strain>
    </source>
</reference>
<dbReference type="Proteomes" id="UP000326565">
    <property type="component" value="Unassembled WGS sequence"/>
</dbReference>
<accession>A0A5N5WR72</accession>